<dbReference type="EMBL" id="CM045766">
    <property type="protein sequence ID" value="KAI8003149.1"/>
    <property type="molecule type" value="Genomic_DNA"/>
</dbReference>
<comment type="caution">
    <text evidence="1">The sequence shown here is derived from an EMBL/GenBank/DDBJ whole genome shotgun (WGS) entry which is preliminary data.</text>
</comment>
<evidence type="ECO:0000313" key="2">
    <source>
        <dbReference type="Proteomes" id="UP001060215"/>
    </source>
</evidence>
<gene>
    <name evidence="1" type="ORF">LOK49_LG08G01306</name>
</gene>
<dbReference type="Proteomes" id="UP001060215">
    <property type="component" value="Chromosome 9"/>
</dbReference>
<sequence length="234" mass="25227">MTRSSSSPSSDTTPKLFFALEDSPVNTMCPRLRLKSNSYNLSSTGSSNNGVVEYYGDGGWDGGRGYGGRGQAMDVGMGVDAAGALGVGMGVVRISDPMVQSRQLPDWQKGPIELAYTMEVNERCDVYSFGVLTLELITGKHLGDLISSLSSSSSFSSSTSTVHGILLKDVLDQRLLPPKNQVAEQVVMVVKLSFACLQTNPLSRPTMRQVAMKISNDQSPPLRNQFHMITLGQL</sequence>
<name>A0ACC0GQ75_9ERIC</name>
<proteinExistence type="predicted"/>
<reference evidence="1 2" key="1">
    <citation type="journal article" date="2022" name="Plant J.">
        <title>Chromosome-level genome of Camellia lanceoleosa provides a valuable resource for understanding genome evolution and self-incompatibility.</title>
        <authorList>
            <person name="Gong W."/>
            <person name="Xiao S."/>
            <person name="Wang L."/>
            <person name="Liao Z."/>
            <person name="Chang Y."/>
            <person name="Mo W."/>
            <person name="Hu G."/>
            <person name="Li W."/>
            <person name="Zhao G."/>
            <person name="Zhu H."/>
            <person name="Hu X."/>
            <person name="Ji K."/>
            <person name="Xiang X."/>
            <person name="Song Q."/>
            <person name="Yuan D."/>
            <person name="Jin S."/>
            <person name="Zhang L."/>
        </authorList>
    </citation>
    <scope>NUCLEOTIDE SEQUENCE [LARGE SCALE GENOMIC DNA]</scope>
    <source>
        <strain evidence="1">SQ_2022a</strain>
    </source>
</reference>
<organism evidence="1 2">
    <name type="scientific">Camellia lanceoleosa</name>
    <dbReference type="NCBI Taxonomy" id="1840588"/>
    <lineage>
        <taxon>Eukaryota</taxon>
        <taxon>Viridiplantae</taxon>
        <taxon>Streptophyta</taxon>
        <taxon>Embryophyta</taxon>
        <taxon>Tracheophyta</taxon>
        <taxon>Spermatophyta</taxon>
        <taxon>Magnoliopsida</taxon>
        <taxon>eudicotyledons</taxon>
        <taxon>Gunneridae</taxon>
        <taxon>Pentapetalae</taxon>
        <taxon>asterids</taxon>
        <taxon>Ericales</taxon>
        <taxon>Theaceae</taxon>
        <taxon>Camellia</taxon>
    </lineage>
</organism>
<protein>
    <submittedName>
        <fullName evidence="1">Leucine-rich repeat receptor-like protein kinase</fullName>
    </submittedName>
</protein>
<accession>A0ACC0GQ75</accession>
<evidence type="ECO:0000313" key="1">
    <source>
        <dbReference type="EMBL" id="KAI8003149.1"/>
    </source>
</evidence>
<keyword evidence="2" id="KW-1185">Reference proteome</keyword>